<name>A0ABS5VMB5_9BACT</name>
<dbReference type="EMBL" id="JAHESD010000002">
    <property type="protein sequence ID" value="MBT1701869.1"/>
    <property type="molecule type" value="Genomic_DNA"/>
</dbReference>
<keyword evidence="2" id="KW-1185">Reference proteome</keyword>
<proteinExistence type="predicted"/>
<comment type="caution">
    <text evidence="1">The sequence shown here is derived from an EMBL/GenBank/DDBJ whole genome shotgun (WGS) entry which is preliminary data.</text>
</comment>
<protein>
    <recommendedName>
        <fullName evidence="3">SsrA-binding protein</fullName>
    </recommendedName>
</protein>
<accession>A0ABS5VMB5</accession>
<organism evidence="1 2">
    <name type="scientific">Chryseosolibacter indicus</name>
    <dbReference type="NCBI Taxonomy" id="2782351"/>
    <lineage>
        <taxon>Bacteria</taxon>
        <taxon>Pseudomonadati</taxon>
        <taxon>Bacteroidota</taxon>
        <taxon>Cytophagia</taxon>
        <taxon>Cytophagales</taxon>
        <taxon>Chryseotaleaceae</taxon>
        <taxon>Chryseosolibacter</taxon>
    </lineage>
</organism>
<evidence type="ECO:0000313" key="1">
    <source>
        <dbReference type="EMBL" id="MBT1701869.1"/>
    </source>
</evidence>
<gene>
    <name evidence="1" type="ORF">KK060_01175</name>
</gene>
<evidence type="ECO:0000313" key="2">
    <source>
        <dbReference type="Proteomes" id="UP000772618"/>
    </source>
</evidence>
<reference evidence="1 2" key="1">
    <citation type="submission" date="2021-05" db="EMBL/GenBank/DDBJ databases">
        <title>A Polyphasic approach of four new species of the genus Ohtaekwangia: Ohtaekwangia histidinii sp. nov., Ohtaekwangia cretensis sp. nov., Ohtaekwangia indiensis sp. nov., Ohtaekwangia reichenbachii sp. nov. from diverse environment.</title>
        <authorList>
            <person name="Octaviana S."/>
        </authorList>
    </citation>
    <scope>NUCLEOTIDE SEQUENCE [LARGE SCALE GENOMIC DNA]</scope>
    <source>
        <strain evidence="1 2">PWU20</strain>
    </source>
</reference>
<sequence length="48" mass="5759">MKKSIFKLLARINKYILPRYSKRDITKLSKLDQAIVAFRYWVTKNALD</sequence>
<evidence type="ECO:0008006" key="3">
    <source>
        <dbReference type="Google" id="ProtNLM"/>
    </source>
</evidence>
<dbReference type="Proteomes" id="UP000772618">
    <property type="component" value="Unassembled WGS sequence"/>
</dbReference>